<protein>
    <submittedName>
        <fullName evidence="2">Metalloendopeptidase</fullName>
    </submittedName>
</protein>
<evidence type="ECO:0000313" key="2">
    <source>
        <dbReference type="WBParaSite" id="PS1159_v2.g9758.t2"/>
    </source>
</evidence>
<accession>A0AC35GXH3</accession>
<name>A0AC35GXH3_9BILA</name>
<sequence>MRVLFIWMSILLICKGKTIRKERAAVANINRLWPNGVIPFIINDTFPGELQRLFQIAMHHWQNFTCLSFVPFRPSIDKNYIIFTTDKCGCCSYVGRRGDGGQIISIGKNCDKFGIIVHEIGHVVGFSHEHTRPDRDHYVEIFRNNIQQGQDYNFDKAKPNEIDSRGETYDYHSIMHYARDTFARGGYFDTILPKKPTVGERPKIGQRTKLSEGDIRQTKKMYHCPDCFHTLLSNKDELRYDQNKTKCNWRILSARGSRIAFNISTKILPKATAKSCYYEKNNYIEIRDGFQRNSLILGKLCHSNYVKSFLTSSNSIFIHVSTASLLAPFVFATYYVTCGGSISGNNNAIQSPSFPELYPPDSFCVWNITVSQGYRVAATFRYFNLEPHKNCSYDKLEIYESTISNSETLIGRFCGQNIPKFITTNTSNSMIVKFTSDASIQKTGFHIEFLKELDECEFKKNQCEHICINRIGGYECDCFSGYSLKPDGYTCESTCGGQLTENSGHFFSPNFPANYSSNKKCVWEIKVSAGYRIVLNFTHFNVEGLKSECEYDYVHLKPISNIQNGDEIKLCGEYNIPVILMSLTNEIKISFNSDNSMERSGFAAEYFIDFDECSKDNGNCEQICVNTIGSYECRCSNGLTLSEDGHSCVTGECFFQNYEPFGNIRKNCTWHIVTIPGHHILLTFDVFDVEDHYACRYDQVAVYNGGDHSAPLLGSFCGQTPPLPLISSGNQLLVELQSDDTQPRRGFNASYTSADFSVGFVYSHARYGDRKYSKLTQCIWEIYAEADLGVKIRFTQLDIEKERACEYDYVAVYDGLKKHNELLIGQFCGEDLSSPIISSSNGLLVEFVTDDNVEKKGFVFEYSATNPLQKLKQQKLPVRPDSSEPILND</sequence>
<organism evidence="1 2">
    <name type="scientific">Panagrolaimus sp. PS1159</name>
    <dbReference type="NCBI Taxonomy" id="55785"/>
    <lineage>
        <taxon>Eukaryota</taxon>
        <taxon>Metazoa</taxon>
        <taxon>Ecdysozoa</taxon>
        <taxon>Nematoda</taxon>
        <taxon>Chromadorea</taxon>
        <taxon>Rhabditida</taxon>
        <taxon>Tylenchina</taxon>
        <taxon>Panagrolaimomorpha</taxon>
        <taxon>Panagrolaimoidea</taxon>
        <taxon>Panagrolaimidae</taxon>
        <taxon>Panagrolaimus</taxon>
    </lineage>
</organism>
<proteinExistence type="predicted"/>
<dbReference type="Proteomes" id="UP000887580">
    <property type="component" value="Unplaced"/>
</dbReference>
<dbReference type="WBParaSite" id="PS1159_v2.g9758.t2">
    <property type="protein sequence ID" value="PS1159_v2.g9758.t2"/>
    <property type="gene ID" value="PS1159_v2.g9758"/>
</dbReference>
<evidence type="ECO:0000313" key="1">
    <source>
        <dbReference type="Proteomes" id="UP000887580"/>
    </source>
</evidence>
<reference evidence="2" key="1">
    <citation type="submission" date="2022-11" db="UniProtKB">
        <authorList>
            <consortium name="WormBaseParasite"/>
        </authorList>
    </citation>
    <scope>IDENTIFICATION</scope>
</reference>